<keyword evidence="1" id="KW-0472">Membrane</keyword>
<proteinExistence type="predicted"/>
<evidence type="ECO:0000313" key="3">
    <source>
        <dbReference type="Proteomes" id="UP000294564"/>
    </source>
</evidence>
<reference evidence="2 3" key="1">
    <citation type="submission" date="2019-03" db="EMBL/GenBank/DDBJ databases">
        <title>Genomic Encyclopedia of Type Strains, Phase IV (KMG-IV): sequencing the most valuable type-strain genomes for metagenomic binning, comparative biology and taxonomic classification.</title>
        <authorList>
            <person name="Goeker M."/>
        </authorList>
    </citation>
    <scope>NUCLEOTIDE SEQUENCE [LARGE SCALE GENOMIC DNA]</scope>
    <source>
        <strain evidence="2 3">DSM 14836</strain>
    </source>
</reference>
<gene>
    <name evidence="2" type="ORF">EV195_103120</name>
</gene>
<evidence type="ECO:0000256" key="1">
    <source>
        <dbReference type="SAM" id="Phobius"/>
    </source>
</evidence>
<feature type="transmembrane region" description="Helical" evidence="1">
    <location>
        <begin position="12"/>
        <end position="32"/>
    </location>
</feature>
<dbReference type="AlphaFoldDB" id="A0A4R2NVY6"/>
<comment type="caution">
    <text evidence="2">The sequence shown here is derived from an EMBL/GenBank/DDBJ whole genome shotgun (WGS) entry which is preliminary data.</text>
</comment>
<dbReference type="RefSeq" id="WP_132794152.1">
    <property type="nucleotide sequence ID" value="NZ_SLXM01000003.1"/>
</dbReference>
<evidence type="ECO:0000313" key="2">
    <source>
        <dbReference type="EMBL" id="TCP25761.1"/>
    </source>
</evidence>
<keyword evidence="1" id="KW-1133">Transmembrane helix</keyword>
<dbReference type="EMBL" id="SLXM01000003">
    <property type="protein sequence ID" value="TCP25761.1"/>
    <property type="molecule type" value="Genomic_DNA"/>
</dbReference>
<keyword evidence="1" id="KW-0812">Transmembrane</keyword>
<protein>
    <submittedName>
        <fullName evidence="2">Uncharacterized protein</fullName>
    </submittedName>
</protein>
<feature type="transmembrane region" description="Helical" evidence="1">
    <location>
        <begin position="52"/>
        <end position="71"/>
    </location>
</feature>
<name>A0A4R2NVY6_9FLAO</name>
<sequence>MHKRLFNIKKLVIKHKASIYSLLIIIVFFSIANYDYTKGYLTEDVKLIKQNLGNTNILIGVIFFLITLFLVRRKYESRKIEKSKLYSLSFYNILFTFSIFFSINEIICNTALVLNNFYTSEKTIQRTIKIGYYDHEEEEIILLANDFYKVPLEKSKYERIQNQTHIDVKLHLGLFNIPKNPIVVLN</sequence>
<feature type="transmembrane region" description="Helical" evidence="1">
    <location>
        <begin position="83"/>
        <end position="103"/>
    </location>
</feature>
<accession>A0A4R2NVY6</accession>
<dbReference type="Proteomes" id="UP000294564">
    <property type="component" value="Unassembled WGS sequence"/>
</dbReference>
<organism evidence="2 3">
    <name type="scientific">Tenacibaculum skagerrakense</name>
    <dbReference type="NCBI Taxonomy" id="186571"/>
    <lineage>
        <taxon>Bacteria</taxon>
        <taxon>Pseudomonadati</taxon>
        <taxon>Bacteroidota</taxon>
        <taxon>Flavobacteriia</taxon>
        <taxon>Flavobacteriales</taxon>
        <taxon>Flavobacteriaceae</taxon>
        <taxon>Tenacibaculum</taxon>
    </lineage>
</organism>
<keyword evidence="3" id="KW-1185">Reference proteome</keyword>